<dbReference type="OMA" id="AHCQIAC"/>
<dbReference type="AlphaFoldDB" id="S7PZK8"/>
<dbReference type="EMBL" id="KB469307">
    <property type="protein sequence ID" value="EPQ52732.1"/>
    <property type="molecule type" value="Genomic_DNA"/>
</dbReference>
<dbReference type="OrthoDB" id="2588098at2759"/>
<reference evidence="1 2" key="1">
    <citation type="journal article" date="2012" name="Science">
        <title>The Paleozoic origin of enzymatic lignin decomposition reconstructed from 31 fungal genomes.</title>
        <authorList>
            <person name="Floudas D."/>
            <person name="Binder M."/>
            <person name="Riley R."/>
            <person name="Barry K."/>
            <person name="Blanchette R.A."/>
            <person name="Henrissat B."/>
            <person name="Martinez A.T."/>
            <person name="Otillar R."/>
            <person name="Spatafora J.W."/>
            <person name="Yadav J.S."/>
            <person name="Aerts A."/>
            <person name="Benoit I."/>
            <person name="Boyd A."/>
            <person name="Carlson A."/>
            <person name="Copeland A."/>
            <person name="Coutinho P.M."/>
            <person name="de Vries R.P."/>
            <person name="Ferreira P."/>
            <person name="Findley K."/>
            <person name="Foster B."/>
            <person name="Gaskell J."/>
            <person name="Glotzer D."/>
            <person name="Gorecki P."/>
            <person name="Heitman J."/>
            <person name="Hesse C."/>
            <person name="Hori C."/>
            <person name="Igarashi K."/>
            <person name="Jurgens J.A."/>
            <person name="Kallen N."/>
            <person name="Kersten P."/>
            <person name="Kohler A."/>
            <person name="Kuees U."/>
            <person name="Kumar T.K.A."/>
            <person name="Kuo A."/>
            <person name="LaButti K."/>
            <person name="Larrondo L.F."/>
            <person name="Lindquist E."/>
            <person name="Ling A."/>
            <person name="Lombard V."/>
            <person name="Lucas S."/>
            <person name="Lundell T."/>
            <person name="Martin R."/>
            <person name="McLaughlin D.J."/>
            <person name="Morgenstern I."/>
            <person name="Morin E."/>
            <person name="Murat C."/>
            <person name="Nagy L.G."/>
            <person name="Nolan M."/>
            <person name="Ohm R.A."/>
            <person name="Patyshakuliyeva A."/>
            <person name="Rokas A."/>
            <person name="Ruiz-Duenas F.J."/>
            <person name="Sabat G."/>
            <person name="Salamov A."/>
            <person name="Samejima M."/>
            <person name="Schmutz J."/>
            <person name="Slot J.C."/>
            <person name="St John F."/>
            <person name="Stenlid J."/>
            <person name="Sun H."/>
            <person name="Sun S."/>
            <person name="Syed K."/>
            <person name="Tsang A."/>
            <person name="Wiebenga A."/>
            <person name="Young D."/>
            <person name="Pisabarro A."/>
            <person name="Eastwood D.C."/>
            <person name="Martin F."/>
            <person name="Cullen D."/>
            <person name="Grigoriev I.V."/>
            <person name="Hibbett D.S."/>
        </authorList>
    </citation>
    <scope>NUCLEOTIDE SEQUENCE [LARGE SCALE GENOMIC DNA]</scope>
    <source>
        <strain evidence="1 2">ATCC 11539</strain>
    </source>
</reference>
<proteinExistence type="predicted"/>
<protein>
    <recommendedName>
        <fullName evidence="3">F-box domain-containing protein</fullName>
    </recommendedName>
</protein>
<keyword evidence="2" id="KW-1185">Reference proteome</keyword>
<dbReference type="eggNOG" id="ENOG502S952">
    <property type="taxonomic scope" value="Eukaryota"/>
</dbReference>
<name>S7PZK8_GLOTA</name>
<organism evidence="1 2">
    <name type="scientific">Gloeophyllum trabeum (strain ATCC 11539 / FP-39264 / Madison 617)</name>
    <name type="common">Brown rot fungus</name>
    <dbReference type="NCBI Taxonomy" id="670483"/>
    <lineage>
        <taxon>Eukaryota</taxon>
        <taxon>Fungi</taxon>
        <taxon>Dikarya</taxon>
        <taxon>Basidiomycota</taxon>
        <taxon>Agaricomycotina</taxon>
        <taxon>Agaricomycetes</taxon>
        <taxon>Gloeophyllales</taxon>
        <taxon>Gloeophyllaceae</taxon>
        <taxon>Gloeophyllum</taxon>
    </lineage>
</organism>
<dbReference type="RefSeq" id="XP_007868997.1">
    <property type="nucleotide sequence ID" value="XM_007870806.1"/>
</dbReference>
<evidence type="ECO:0000313" key="2">
    <source>
        <dbReference type="Proteomes" id="UP000030669"/>
    </source>
</evidence>
<dbReference type="GeneID" id="19302416"/>
<evidence type="ECO:0008006" key="3">
    <source>
        <dbReference type="Google" id="ProtNLM"/>
    </source>
</evidence>
<evidence type="ECO:0000313" key="1">
    <source>
        <dbReference type="EMBL" id="EPQ52732.1"/>
    </source>
</evidence>
<dbReference type="KEGG" id="gtr:GLOTRDRAFT_131968"/>
<sequence length="310" mass="35212">MARAQFWGIMNVDKWRLIPRAGSLIKSLSDEEYWQSAELLKRVHPLLPTPELQELNTAILANAKNPRDPAAGLGKLALPLELLEIILELIEGPSDIACLCGCNKTLWAIGYKYLVKASQAYPNNWQGDRILCLGDRSDDLPEGLLAPEEQKELEKLERKYHFRPTGRILTFMCQRAIPRSPPGNHWTVRPDEFDVYDGRWILCNSSKRQYVRADTVREIAGDAVNLGDVLLSQICWSSCPDIGISGYEGDVHRGLWAGDRFLITTLDELKDDQLEHEGIWQDMSGDVMQKVLEIWRRIHGPDWPETAPSN</sequence>
<dbReference type="HOGENOM" id="CLU_044126_2_0_1"/>
<accession>S7PZK8</accession>
<gene>
    <name evidence="1" type="ORF">GLOTRDRAFT_131968</name>
</gene>
<dbReference type="Proteomes" id="UP000030669">
    <property type="component" value="Unassembled WGS sequence"/>
</dbReference>